<dbReference type="Proteomes" id="UP001176940">
    <property type="component" value="Unassembled WGS sequence"/>
</dbReference>
<dbReference type="PANTHER" id="PTHR13802:SF63">
    <property type="entry name" value="SUSHI DOMAIN-CONTAINING PROTEIN 2"/>
    <property type="match status" value="1"/>
</dbReference>
<accession>A0ABN9M5K8</accession>
<evidence type="ECO:0000259" key="1">
    <source>
        <dbReference type="PROSITE" id="PS51233"/>
    </source>
</evidence>
<keyword evidence="3" id="KW-1185">Reference proteome</keyword>
<organism evidence="2 3">
    <name type="scientific">Ranitomeya imitator</name>
    <name type="common">mimic poison frog</name>
    <dbReference type="NCBI Taxonomy" id="111125"/>
    <lineage>
        <taxon>Eukaryota</taxon>
        <taxon>Metazoa</taxon>
        <taxon>Chordata</taxon>
        <taxon>Craniata</taxon>
        <taxon>Vertebrata</taxon>
        <taxon>Euteleostomi</taxon>
        <taxon>Amphibia</taxon>
        <taxon>Batrachia</taxon>
        <taxon>Anura</taxon>
        <taxon>Neobatrachia</taxon>
        <taxon>Hyloidea</taxon>
        <taxon>Dendrobatidae</taxon>
        <taxon>Dendrobatinae</taxon>
        <taxon>Ranitomeya</taxon>
    </lineage>
</organism>
<feature type="domain" description="VWFD" evidence="1">
    <location>
        <begin position="1"/>
        <end position="182"/>
    </location>
</feature>
<dbReference type="PANTHER" id="PTHR13802">
    <property type="entry name" value="MUCIN 4-RELATED"/>
    <property type="match status" value="1"/>
</dbReference>
<protein>
    <recommendedName>
        <fullName evidence="1">VWFD domain-containing protein</fullName>
    </recommendedName>
</protein>
<sequence>MNQERTSNTSELLILVLLRFKGIKEKVIATFRERAQRSSSDKVKVASISSVAMKEEGSDIVEVRLKNQTQDELETLLKGEVLSFKEQSWMDMKGVFIFSPINSNVTVMFPSGAGVEVRAISGFLSVSVLLPELFQNKTEGLLGVMNNDREDDFTMRNGTQLPSSATPQEIFNFGADCKYGQKHIDLTNFYWHKYCNKYGNINITEVL</sequence>
<reference evidence="2" key="1">
    <citation type="submission" date="2023-07" db="EMBL/GenBank/DDBJ databases">
        <authorList>
            <person name="Stuckert A."/>
        </authorList>
    </citation>
    <scope>NUCLEOTIDE SEQUENCE</scope>
</reference>
<dbReference type="Pfam" id="PF00094">
    <property type="entry name" value="VWD"/>
    <property type="match status" value="1"/>
</dbReference>
<dbReference type="EMBL" id="CAUEEQ010047597">
    <property type="protein sequence ID" value="CAJ0959451.1"/>
    <property type="molecule type" value="Genomic_DNA"/>
</dbReference>
<evidence type="ECO:0000313" key="2">
    <source>
        <dbReference type="EMBL" id="CAJ0959451.1"/>
    </source>
</evidence>
<evidence type="ECO:0000313" key="3">
    <source>
        <dbReference type="Proteomes" id="UP001176940"/>
    </source>
</evidence>
<proteinExistence type="predicted"/>
<dbReference type="InterPro" id="IPR001846">
    <property type="entry name" value="VWF_type-D"/>
</dbReference>
<dbReference type="PROSITE" id="PS51233">
    <property type="entry name" value="VWFD"/>
    <property type="match status" value="1"/>
</dbReference>
<name>A0ABN9M5K8_9NEOB</name>
<dbReference type="InterPro" id="IPR051495">
    <property type="entry name" value="Epithelial_Barrier/Signaling"/>
</dbReference>
<comment type="caution">
    <text evidence="2">The sequence shown here is derived from an EMBL/GenBank/DDBJ whole genome shotgun (WGS) entry which is preliminary data.</text>
</comment>
<gene>
    <name evidence="2" type="ORF">RIMI_LOCUS16786706</name>
</gene>